<dbReference type="Proteomes" id="UP000267029">
    <property type="component" value="Unassembled WGS sequence"/>
</dbReference>
<dbReference type="AlphaFoldDB" id="A0A0R3UJR0"/>
<protein>
    <submittedName>
        <fullName evidence="4">RMI1_C domain-containing protein</fullName>
    </submittedName>
</protein>
<sequence length="308" mass="34297">MEQSMCEDSLQPADVPKIILVRFDQDCHEARNIFQQNVAVVRKSIRKMLRKYTLGSGDIVRSLNISNLNGAPRFRIRLTCNSDLMFSSEDLLMKSTWSELPFVTAVFERESTECGKKFVGEALDKNLKPPESLNELATRLEKVEILLSSFGSPKHTANMASVASLSTGKKRPRATSNPALTKSFSEKIDFTPSSVKGKKSKALPSNKSLYVWRTPAEFLLNLDEVIESVASGLFEASEYIDTSPSRDAGLRDDDDQADVDLNETLSPLTEKKKSKKKRNKNQSDSNTGDDSLLNGSLSKPKKKKKIVD</sequence>
<evidence type="ECO:0000313" key="2">
    <source>
        <dbReference type="EMBL" id="VDD81762.1"/>
    </source>
</evidence>
<dbReference type="WBParaSite" id="MCU_004426-RA">
    <property type="protein sequence ID" value="MCU_004426-RA"/>
    <property type="gene ID" value="MCU_004426"/>
</dbReference>
<name>A0A0R3UJR0_MESCO</name>
<reference evidence="2 3" key="1">
    <citation type="submission" date="2018-10" db="EMBL/GenBank/DDBJ databases">
        <authorList>
            <consortium name="Pathogen Informatics"/>
        </authorList>
    </citation>
    <scope>NUCLEOTIDE SEQUENCE [LARGE SCALE GENOMIC DNA]</scope>
</reference>
<keyword evidence="3" id="KW-1185">Reference proteome</keyword>
<feature type="region of interest" description="Disordered" evidence="1">
    <location>
        <begin position="243"/>
        <end position="308"/>
    </location>
</feature>
<dbReference type="OrthoDB" id="6274243at2759"/>
<gene>
    <name evidence="2" type="ORF">MCOS_LOCUS7765</name>
</gene>
<dbReference type="EMBL" id="UXSR01005406">
    <property type="protein sequence ID" value="VDD81762.1"/>
    <property type="molecule type" value="Genomic_DNA"/>
</dbReference>
<accession>A0A0R3UJR0</accession>
<evidence type="ECO:0000313" key="4">
    <source>
        <dbReference type="WBParaSite" id="MCU_004426-RA"/>
    </source>
</evidence>
<feature type="compositionally biased region" description="Basic residues" evidence="1">
    <location>
        <begin position="299"/>
        <end position="308"/>
    </location>
</feature>
<organism evidence="2 3">
    <name type="scientific">Mesocestoides corti</name>
    <name type="common">Flatworm</name>
    <dbReference type="NCBI Taxonomy" id="53468"/>
    <lineage>
        <taxon>Eukaryota</taxon>
        <taxon>Metazoa</taxon>
        <taxon>Spiralia</taxon>
        <taxon>Lophotrochozoa</taxon>
        <taxon>Platyhelminthes</taxon>
        <taxon>Cestoda</taxon>
        <taxon>Eucestoda</taxon>
        <taxon>Cyclophyllidea</taxon>
        <taxon>Mesocestoididae</taxon>
        <taxon>Mesocestoides</taxon>
    </lineage>
</organism>
<reference evidence="4" key="2">
    <citation type="submission" date="2019-11" db="UniProtKB">
        <authorList>
            <consortium name="WormBaseParasite"/>
        </authorList>
    </citation>
    <scope>IDENTIFICATION</scope>
</reference>
<feature type="compositionally biased region" description="Acidic residues" evidence="1">
    <location>
        <begin position="252"/>
        <end position="261"/>
    </location>
</feature>
<evidence type="ECO:0000256" key="1">
    <source>
        <dbReference type="SAM" id="MobiDB-lite"/>
    </source>
</evidence>
<dbReference type="STRING" id="53468.A0A0R3UJR0"/>
<proteinExistence type="predicted"/>
<evidence type="ECO:0000313" key="3">
    <source>
        <dbReference type="Proteomes" id="UP000267029"/>
    </source>
</evidence>